<feature type="compositionally biased region" description="Basic and acidic residues" evidence="1">
    <location>
        <begin position="1"/>
        <end position="16"/>
    </location>
</feature>
<organism evidence="2 3">
    <name type="scientific">Blastomyces percursus</name>
    <dbReference type="NCBI Taxonomy" id="1658174"/>
    <lineage>
        <taxon>Eukaryota</taxon>
        <taxon>Fungi</taxon>
        <taxon>Dikarya</taxon>
        <taxon>Ascomycota</taxon>
        <taxon>Pezizomycotina</taxon>
        <taxon>Eurotiomycetes</taxon>
        <taxon>Eurotiomycetidae</taxon>
        <taxon>Onygenales</taxon>
        <taxon>Ajellomycetaceae</taxon>
        <taxon>Blastomyces</taxon>
    </lineage>
</organism>
<evidence type="ECO:0000313" key="3">
    <source>
        <dbReference type="Proteomes" id="UP000242791"/>
    </source>
</evidence>
<reference evidence="2 3" key="1">
    <citation type="submission" date="2015-08" db="EMBL/GenBank/DDBJ databases">
        <title>Emmonsia species relationships and genome sequence.</title>
        <authorList>
            <person name="Cuomo C.A."/>
            <person name="Schwartz I.S."/>
            <person name="Kenyon C."/>
            <person name="De Hoog G.S."/>
            <person name="Govender N.P."/>
            <person name="Botha A."/>
            <person name="Moreno L."/>
            <person name="De Vries M."/>
            <person name="Munoz J.F."/>
            <person name="Stielow J.B."/>
        </authorList>
    </citation>
    <scope>NUCLEOTIDE SEQUENCE [LARGE SCALE GENOMIC DNA]</scope>
    <source>
        <strain evidence="2 3">EI222</strain>
    </source>
</reference>
<feature type="compositionally biased region" description="Low complexity" evidence="1">
    <location>
        <begin position="17"/>
        <end position="36"/>
    </location>
</feature>
<accession>A0A1J9PV75</accession>
<comment type="caution">
    <text evidence="2">The sequence shown here is derived from an EMBL/GenBank/DDBJ whole genome shotgun (WGS) entry which is preliminary data.</text>
</comment>
<dbReference type="Proteomes" id="UP000242791">
    <property type="component" value="Unassembled WGS sequence"/>
</dbReference>
<sequence>MEEIRSRLDPPKDKKPANAAGTAANAAQADSASADSPNETSNSARGGRSRGGRGGSRGGGRVPAIRPPAPNAKDPIAALVGLQIPTVLPTIGTPRTQRG</sequence>
<protein>
    <submittedName>
        <fullName evidence="2">Uncharacterized protein</fullName>
    </submittedName>
</protein>
<dbReference type="VEuPathDB" id="FungiDB:ACJ73_08378"/>
<proteinExistence type="predicted"/>
<feature type="region of interest" description="Disordered" evidence="1">
    <location>
        <begin position="1"/>
        <end position="77"/>
    </location>
</feature>
<dbReference type="AlphaFoldDB" id="A0A1J9PV75"/>
<evidence type="ECO:0000313" key="2">
    <source>
        <dbReference type="EMBL" id="OJD20288.1"/>
    </source>
</evidence>
<evidence type="ECO:0000256" key="1">
    <source>
        <dbReference type="SAM" id="MobiDB-lite"/>
    </source>
</evidence>
<keyword evidence="3" id="KW-1185">Reference proteome</keyword>
<dbReference type="EMBL" id="LGTZ01001958">
    <property type="protein sequence ID" value="OJD20288.1"/>
    <property type="molecule type" value="Genomic_DNA"/>
</dbReference>
<feature type="compositionally biased region" description="Gly residues" evidence="1">
    <location>
        <begin position="52"/>
        <end position="61"/>
    </location>
</feature>
<gene>
    <name evidence="2" type="ORF">ACJ73_08378</name>
</gene>
<name>A0A1J9PV75_9EURO</name>